<feature type="non-terminal residue" evidence="9">
    <location>
        <position position="1"/>
    </location>
</feature>
<dbReference type="EMBL" id="GEEE01001199">
    <property type="protein sequence ID" value="JAP62026.1"/>
    <property type="molecule type" value="Transcribed_RNA"/>
</dbReference>
<feature type="region of interest" description="Disordered" evidence="7">
    <location>
        <begin position="511"/>
        <end position="538"/>
    </location>
</feature>
<evidence type="ECO:0000256" key="5">
    <source>
        <dbReference type="ARBA" id="ARBA00023136"/>
    </source>
</evidence>
<dbReference type="GO" id="GO:0005886">
    <property type="term" value="C:plasma membrane"/>
    <property type="evidence" value="ECO:0007669"/>
    <property type="project" value="UniProtKB-SubCell"/>
</dbReference>
<feature type="compositionally biased region" description="Basic residues" evidence="7">
    <location>
        <begin position="14"/>
        <end position="41"/>
    </location>
</feature>
<keyword evidence="4 8" id="KW-1133">Transmembrane helix</keyword>
<feature type="region of interest" description="Disordered" evidence="7">
    <location>
        <begin position="565"/>
        <end position="588"/>
    </location>
</feature>
<feature type="transmembrane region" description="Helical" evidence="8">
    <location>
        <begin position="357"/>
        <end position="378"/>
    </location>
</feature>
<feature type="region of interest" description="Disordered" evidence="7">
    <location>
        <begin position="1"/>
        <end position="112"/>
    </location>
</feature>
<feature type="compositionally biased region" description="Polar residues" evidence="7">
    <location>
        <begin position="847"/>
        <end position="856"/>
    </location>
</feature>
<name>A0A0V0J9Z2_SCHSO</name>
<feature type="region of interest" description="Disordered" evidence="7">
    <location>
        <begin position="845"/>
        <end position="864"/>
    </location>
</feature>
<feature type="transmembrane region" description="Helical" evidence="8">
    <location>
        <begin position="206"/>
        <end position="236"/>
    </location>
</feature>
<feature type="compositionally biased region" description="Polar residues" evidence="7">
    <location>
        <begin position="529"/>
        <end position="538"/>
    </location>
</feature>
<evidence type="ECO:0000256" key="4">
    <source>
        <dbReference type="ARBA" id="ARBA00022989"/>
    </source>
</evidence>
<dbReference type="InterPro" id="IPR009539">
    <property type="entry name" value="VANGL"/>
</dbReference>
<evidence type="ECO:0000256" key="3">
    <source>
        <dbReference type="ARBA" id="ARBA00022692"/>
    </source>
</evidence>
<organism evidence="9">
    <name type="scientific">Schistocephalus solidus</name>
    <name type="common">Tapeworm</name>
    <dbReference type="NCBI Taxonomy" id="70667"/>
    <lineage>
        <taxon>Eukaryota</taxon>
        <taxon>Metazoa</taxon>
        <taxon>Spiralia</taxon>
        <taxon>Lophotrochozoa</taxon>
        <taxon>Platyhelminthes</taxon>
        <taxon>Cestoda</taxon>
        <taxon>Eucestoda</taxon>
        <taxon>Diphyllobothriidea</taxon>
        <taxon>Diphyllobothriidae</taxon>
        <taxon>Schistocephalus</taxon>
    </lineage>
</organism>
<comment type="subcellular location">
    <subcellularLocation>
        <location evidence="1">Cell membrane</location>
        <topology evidence="1">Multi-pass membrane protein</topology>
    </subcellularLocation>
</comment>
<feature type="compositionally biased region" description="Low complexity" evidence="7">
    <location>
        <begin position="513"/>
        <end position="528"/>
    </location>
</feature>
<dbReference type="AlphaFoldDB" id="A0A0V0J9Z2"/>
<keyword evidence="5 8" id="KW-0472">Membrane</keyword>
<reference evidence="9" key="1">
    <citation type="submission" date="2016-01" db="EMBL/GenBank/DDBJ databases">
        <title>Reference transcriptome for the parasite Schistocephalus solidus: insights into the molecular evolution of parasitism.</title>
        <authorList>
            <person name="Hebert F.O."/>
            <person name="Grambauer S."/>
            <person name="Barber I."/>
            <person name="Landry C.R."/>
            <person name="Aubin-Horth N."/>
        </authorList>
    </citation>
    <scope>NUCLEOTIDE SEQUENCE</scope>
</reference>
<evidence type="ECO:0000256" key="6">
    <source>
        <dbReference type="ARBA" id="ARBA00025718"/>
    </source>
</evidence>
<evidence type="ECO:0000256" key="2">
    <source>
        <dbReference type="ARBA" id="ARBA00022475"/>
    </source>
</evidence>
<evidence type="ECO:0000256" key="1">
    <source>
        <dbReference type="ARBA" id="ARBA00004651"/>
    </source>
</evidence>
<evidence type="ECO:0000313" key="9">
    <source>
        <dbReference type="EMBL" id="JAP62026.1"/>
    </source>
</evidence>
<keyword evidence="2" id="KW-1003">Cell membrane</keyword>
<keyword evidence="3 8" id="KW-0812">Transmembrane</keyword>
<feature type="compositionally biased region" description="Polar residues" evidence="7">
    <location>
        <begin position="1"/>
        <end position="10"/>
    </location>
</feature>
<evidence type="ECO:0000256" key="7">
    <source>
        <dbReference type="SAM" id="MobiDB-lite"/>
    </source>
</evidence>
<feature type="region of interest" description="Disordered" evidence="7">
    <location>
        <begin position="141"/>
        <end position="163"/>
    </location>
</feature>
<dbReference type="Pfam" id="PF06638">
    <property type="entry name" value="Strabismus"/>
    <property type="match status" value="3"/>
</dbReference>
<evidence type="ECO:0000256" key="8">
    <source>
        <dbReference type="SAM" id="Phobius"/>
    </source>
</evidence>
<dbReference type="PANTHER" id="PTHR20886">
    <property type="entry name" value="VANG-LIKE PROTEIN"/>
    <property type="match status" value="1"/>
</dbReference>
<protein>
    <submittedName>
        <fullName evidence="9">Uncharacterized protein</fullName>
    </submittedName>
</protein>
<comment type="similarity">
    <text evidence="6">Belongs to the Vang family.</text>
</comment>
<sequence>KNLPSSPTSFRKQQQQHHHHHHHQRKKHTSGRSSRSKKRRTGGGGQEEEEEECSFFRRGGRRSHKASSGVLSHCLSEDDSLTRRQRRSTWGTRRSDYLRRSGKSRSPADRSNQCSDCVAATACGTNRSWNSMAPRHANSLPTLKKRQQNSPPCGFSQPPLRNRKPANGLFGFNLAASRAEEQWSDTEQASATAHNRQMYKTVESGCSGLICLSFICIVGISCLFSPIGMLLLPFMLSFTSQSLQSPVDEDFVSSTSALSLDDPSFLESRSKSDVLGITCNTRCEADLLSLCVKLIILCLTTWKLYVLPVVLVYRRLGIRLLSVSAILNRKLRAGCYKANSQPVNPSSLHPCPIERPFAVTISVNFLSFGATCAFWVVFVARWMNSSGSSQRPVRISNPTDLFGLDDLSSSRSTQTASLLAYSNLVSFVLTFADTQLVLHILGLILGGLQRLLTDKTIYVVQVVRSPDGHSKSYCVNGGSIDCVATELLYRYLVDFPLYDAQAASAPYRYTRISSEPSRGPSRSCGGSRKQSLSGLTPSEQEYQIKRCSSTGSSFKFYSLDGPTIEANDDGGGDGTSFGNLTGSEPDDQGHNVNALCADRYHSEVDFEFAHRKRWMRLLVATERAFAVIEAVLPTGIRMADCPNLVTPRQAAQMIFPKVIVPLQKYLRLTRLQHLHPPDNILSRLSTSIAHNCSPAAFLAVYSLGKPFTTITAAFASAGLPVQRRSHGGCNGEVHRTACCQSQLHRPASCSAGGVKCCSSGPQNVHLLQSWCLSSETLPLSRPLQPGTRFRLSRAGVTLFCTVHANTLFQLKRSSPPASSNQRPLAPLVHISHKKFPETRDGVAEISPINSVHTKSPTPVRPTVQ</sequence>
<gene>
    <name evidence="9" type="ORF">TR136952</name>
</gene>
<proteinExistence type="inferred from homology"/>
<accession>A0A0V0J9Z2</accession>
<feature type="transmembrane region" description="Helical" evidence="8">
    <location>
        <begin position="424"/>
        <end position="448"/>
    </location>
</feature>